<evidence type="ECO:0000313" key="2">
    <source>
        <dbReference type="Proteomes" id="UP001500418"/>
    </source>
</evidence>
<sequence>MVPSSIRERSSTVSAFLPAKARAQGELSNGVNDGQLGRDCGSLVDAMLECGEAASGVSVGRGVVHSGGLTDECHAASGSGDGGVEQVVLEELASGGGQGDDDVGVFAALGAVDGQGVGVDEFVEAGEEVGDGFAVGEGDGELVEVGVDGGDGAGGSVEDAACSAVGLVADLQDAVSEAEDPSFF</sequence>
<protein>
    <submittedName>
        <fullName evidence="1">Uncharacterized protein</fullName>
    </submittedName>
</protein>
<gene>
    <name evidence="1" type="ORF">GCM10009575_091990</name>
</gene>
<proteinExistence type="predicted"/>
<reference evidence="2" key="1">
    <citation type="journal article" date="2019" name="Int. J. Syst. Evol. Microbiol.">
        <title>The Global Catalogue of Microorganisms (GCM) 10K type strain sequencing project: providing services to taxonomists for standard genome sequencing and annotation.</title>
        <authorList>
            <consortium name="The Broad Institute Genomics Platform"/>
            <consortium name="The Broad Institute Genome Sequencing Center for Infectious Disease"/>
            <person name="Wu L."/>
            <person name="Ma J."/>
        </authorList>
    </citation>
    <scope>NUCLEOTIDE SEQUENCE [LARGE SCALE GENOMIC DNA]</scope>
    <source>
        <strain evidence="2">JCM 11444</strain>
    </source>
</reference>
<dbReference type="EMBL" id="BAAAID010000118">
    <property type="protein sequence ID" value="GAA0959456.1"/>
    <property type="molecule type" value="Genomic_DNA"/>
</dbReference>
<organism evidence="1 2">
    <name type="scientific">Streptomyces rhizosphaericus</name>
    <dbReference type="NCBI Taxonomy" id="114699"/>
    <lineage>
        <taxon>Bacteria</taxon>
        <taxon>Bacillati</taxon>
        <taxon>Actinomycetota</taxon>
        <taxon>Actinomycetes</taxon>
        <taxon>Kitasatosporales</taxon>
        <taxon>Streptomycetaceae</taxon>
        <taxon>Streptomyces</taxon>
        <taxon>Streptomyces violaceusniger group</taxon>
    </lineage>
</organism>
<comment type="caution">
    <text evidence="1">The sequence shown here is derived from an EMBL/GenBank/DDBJ whole genome shotgun (WGS) entry which is preliminary data.</text>
</comment>
<dbReference type="Proteomes" id="UP001500418">
    <property type="component" value="Unassembled WGS sequence"/>
</dbReference>
<evidence type="ECO:0000313" key="1">
    <source>
        <dbReference type="EMBL" id="GAA0959456.1"/>
    </source>
</evidence>
<name>A0ABP4C2J4_9ACTN</name>
<accession>A0ABP4C2J4</accession>
<keyword evidence="2" id="KW-1185">Reference proteome</keyword>